<keyword evidence="3" id="KW-1185">Reference proteome</keyword>
<dbReference type="AlphaFoldDB" id="A0A939T3G7"/>
<evidence type="ECO:0000313" key="3">
    <source>
        <dbReference type="Proteomes" id="UP000669179"/>
    </source>
</evidence>
<dbReference type="GO" id="GO:0003824">
    <property type="term" value="F:catalytic activity"/>
    <property type="evidence" value="ECO:0007669"/>
    <property type="project" value="InterPro"/>
</dbReference>
<accession>A0A939T3G7</accession>
<evidence type="ECO:0000256" key="1">
    <source>
        <dbReference type="SAM" id="MobiDB-lite"/>
    </source>
</evidence>
<dbReference type="RefSeq" id="WP_208254223.1">
    <property type="nucleotide sequence ID" value="NZ_JAGEOJ010000002.1"/>
</dbReference>
<dbReference type="EMBL" id="JAGEOJ010000002">
    <property type="protein sequence ID" value="MBO2446634.1"/>
    <property type="molecule type" value="Genomic_DNA"/>
</dbReference>
<proteinExistence type="predicted"/>
<organism evidence="2 3">
    <name type="scientific">Actinomadura barringtoniae</name>
    <dbReference type="NCBI Taxonomy" id="1427535"/>
    <lineage>
        <taxon>Bacteria</taxon>
        <taxon>Bacillati</taxon>
        <taxon>Actinomycetota</taxon>
        <taxon>Actinomycetes</taxon>
        <taxon>Streptosporangiales</taxon>
        <taxon>Thermomonosporaceae</taxon>
        <taxon>Actinomadura</taxon>
    </lineage>
</organism>
<comment type="caution">
    <text evidence="2">The sequence shown here is derived from an EMBL/GenBank/DDBJ whole genome shotgun (WGS) entry which is preliminary data.</text>
</comment>
<dbReference type="Proteomes" id="UP000669179">
    <property type="component" value="Unassembled WGS sequence"/>
</dbReference>
<name>A0A939T3G7_9ACTN</name>
<reference evidence="2" key="1">
    <citation type="submission" date="2021-03" db="EMBL/GenBank/DDBJ databases">
        <authorList>
            <person name="Kanchanasin P."/>
            <person name="Saeng-In P."/>
            <person name="Phongsopitanun W."/>
            <person name="Yuki M."/>
            <person name="Kudo T."/>
            <person name="Ohkuma M."/>
            <person name="Tanasupawat S."/>
        </authorList>
    </citation>
    <scope>NUCLEOTIDE SEQUENCE</scope>
    <source>
        <strain evidence="2">GKU 128</strain>
    </source>
</reference>
<dbReference type="Gene3D" id="3.90.330.10">
    <property type="entry name" value="Nitrile hydratase alpha /Thiocyanate hydrolase gamma"/>
    <property type="match status" value="1"/>
</dbReference>
<gene>
    <name evidence="2" type="ORF">J4573_05995</name>
</gene>
<protein>
    <submittedName>
        <fullName evidence="2">Uncharacterized protein</fullName>
    </submittedName>
</protein>
<sequence length="152" mass="16782">MSDKDRVLSDEDQKALRVWRDALVVQDQRLENKGVLKLAAMSMVDEDFRSRLVNDPESVLKDVRAQMGIPESVALRFFDITMDTVNIVLPPRAGSMTDRPKPLRDLLQSRTAELSFGGDDFDFGNLTDSGPLGHVDGGDGHPVDGSIFQPPS</sequence>
<evidence type="ECO:0000313" key="2">
    <source>
        <dbReference type="EMBL" id="MBO2446634.1"/>
    </source>
</evidence>
<dbReference type="SUPFAM" id="SSF56209">
    <property type="entry name" value="Nitrile hydratase alpha chain"/>
    <property type="match status" value="1"/>
</dbReference>
<feature type="region of interest" description="Disordered" evidence="1">
    <location>
        <begin position="127"/>
        <end position="152"/>
    </location>
</feature>
<dbReference type="InterPro" id="IPR036648">
    <property type="entry name" value="CN_Hdrase_a/SCN_Hdrase_g_sf"/>
</dbReference>
<dbReference type="GO" id="GO:0046914">
    <property type="term" value="F:transition metal ion binding"/>
    <property type="evidence" value="ECO:0007669"/>
    <property type="project" value="InterPro"/>
</dbReference>